<dbReference type="InterPro" id="IPR027806">
    <property type="entry name" value="HARBI1_dom"/>
</dbReference>
<keyword evidence="4" id="KW-0378">Hydrolase</keyword>
<dbReference type="Pfam" id="PF13359">
    <property type="entry name" value="DDE_Tnp_4"/>
    <property type="match status" value="1"/>
</dbReference>
<keyword evidence="5" id="KW-1185">Reference proteome</keyword>
<comment type="caution">
    <text evidence="4">The sequence shown here is derived from an EMBL/GenBank/DDBJ whole genome shotgun (WGS) entry which is preliminary data.</text>
</comment>
<dbReference type="GO" id="GO:0004519">
    <property type="term" value="F:endonuclease activity"/>
    <property type="evidence" value="ECO:0007669"/>
    <property type="project" value="UniProtKB-KW"/>
</dbReference>
<evidence type="ECO:0000256" key="1">
    <source>
        <dbReference type="ARBA" id="ARBA00001968"/>
    </source>
</evidence>
<evidence type="ECO:0000256" key="2">
    <source>
        <dbReference type="ARBA" id="ARBA00022723"/>
    </source>
</evidence>
<keyword evidence="2" id="KW-0479">Metal-binding</keyword>
<dbReference type="GO" id="GO:0046872">
    <property type="term" value="F:metal ion binding"/>
    <property type="evidence" value="ECO:0007669"/>
    <property type="project" value="UniProtKB-KW"/>
</dbReference>
<keyword evidence="4" id="KW-0540">Nuclease</keyword>
<name>A0AAW1ID90_POPJA</name>
<organism evidence="4 5">
    <name type="scientific">Popillia japonica</name>
    <name type="common">Japanese beetle</name>
    <dbReference type="NCBI Taxonomy" id="7064"/>
    <lineage>
        <taxon>Eukaryota</taxon>
        <taxon>Metazoa</taxon>
        <taxon>Ecdysozoa</taxon>
        <taxon>Arthropoda</taxon>
        <taxon>Hexapoda</taxon>
        <taxon>Insecta</taxon>
        <taxon>Pterygota</taxon>
        <taxon>Neoptera</taxon>
        <taxon>Endopterygota</taxon>
        <taxon>Coleoptera</taxon>
        <taxon>Polyphaga</taxon>
        <taxon>Scarabaeiformia</taxon>
        <taxon>Scarabaeidae</taxon>
        <taxon>Rutelinae</taxon>
        <taxon>Popillia</taxon>
    </lineage>
</organism>
<protein>
    <submittedName>
        <fullName evidence="4">DDE superfamily endonuclease</fullName>
    </submittedName>
</protein>
<proteinExistence type="predicted"/>
<reference evidence="4 5" key="1">
    <citation type="journal article" date="2024" name="BMC Genomics">
        <title>De novo assembly and annotation of Popillia japonica's genome with initial clues to its potential as an invasive pest.</title>
        <authorList>
            <person name="Cucini C."/>
            <person name="Boschi S."/>
            <person name="Funari R."/>
            <person name="Cardaioli E."/>
            <person name="Iannotti N."/>
            <person name="Marturano G."/>
            <person name="Paoli F."/>
            <person name="Bruttini M."/>
            <person name="Carapelli A."/>
            <person name="Frati F."/>
            <person name="Nardi F."/>
        </authorList>
    </citation>
    <scope>NUCLEOTIDE SEQUENCE [LARGE SCALE GENOMIC DNA]</scope>
    <source>
        <strain evidence="4">DMR45628</strain>
    </source>
</reference>
<evidence type="ECO:0000313" key="5">
    <source>
        <dbReference type="Proteomes" id="UP001458880"/>
    </source>
</evidence>
<evidence type="ECO:0000259" key="3">
    <source>
        <dbReference type="Pfam" id="PF13359"/>
    </source>
</evidence>
<feature type="domain" description="DDE Tnp4" evidence="3">
    <location>
        <begin position="23"/>
        <end position="122"/>
    </location>
</feature>
<evidence type="ECO:0000313" key="4">
    <source>
        <dbReference type="EMBL" id="KAK9687341.1"/>
    </source>
</evidence>
<gene>
    <name evidence="4" type="ORF">QE152_g36512</name>
</gene>
<dbReference type="AlphaFoldDB" id="A0AAW1ID90"/>
<accession>A0AAW1ID90</accession>
<dbReference type="EMBL" id="JASPKY010000649">
    <property type="protein sequence ID" value="KAK9687341.1"/>
    <property type="molecule type" value="Genomic_DNA"/>
</dbReference>
<sequence length="201" mass="23025">MIEENTLEIPPPTELQGRERKLPYFILADSAFSMSENIMKPYAGAHPRGSKERIFNIMKPYAGAHPRGSKERIFNYRLSRARKAVENAFGLLSAVFRVFRKLMLLQPDKAQIISMAAIHLHNFLRRGSSKSVYAPPGLIDSEVDEPGELTPGKWRADTNLTSFLPIPVIPRRSAEHLKQNREELSNYFINEGKLSWQERYV</sequence>
<comment type="cofactor">
    <cofactor evidence="1">
        <name>a divalent metal cation</name>
        <dbReference type="ChEBI" id="CHEBI:60240"/>
    </cofactor>
</comment>
<keyword evidence="4" id="KW-0255">Endonuclease</keyword>
<dbReference type="Proteomes" id="UP001458880">
    <property type="component" value="Unassembled WGS sequence"/>
</dbReference>